<keyword evidence="1" id="KW-0732">Signal</keyword>
<reference evidence="2" key="1">
    <citation type="submission" date="2020-11" db="EMBL/GenBank/DDBJ databases">
        <title>Complete genome sequence of a novel pathogenic Methylobacterium strain isolated from rice in Vietnam.</title>
        <authorList>
            <person name="Lai K."/>
            <person name="Okazaki S."/>
            <person name="Higashi K."/>
            <person name="Mori H."/>
            <person name="Toyoda A."/>
            <person name="Kurokawa K."/>
        </authorList>
    </citation>
    <scope>NUCLEOTIDE SEQUENCE</scope>
    <source>
        <strain evidence="2">VL1</strain>
    </source>
</reference>
<evidence type="ECO:0000313" key="2">
    <source>
        <dbReference type="EMBL" id="BCM84414.1"/>
    </source>
</evidence>
<dbReference type="PROSITE" id="PS51257">
    <property type="entry name" value="PROKAR_LIPOPROTEIN"/>
    <property type="match status" value="1"/>
</dbReference>
<dbReference type="EMBL" id="AP024145">
    <property type="protein sequence ID" value="BCM84414.1"/>
    <property type="molecule type" value="Genomic_DNA"/>
</dbReference>
<gene>
    <name evidence="2" type="ORF">mvi_28750</name>
</gene>
<dbReference type="AlphaFoldDB" id="A0A8H8WUD5"/>
<feature type="signal peptide" evidence="1">
    <location>
        <begin position="1"/>
        <end position="23"/>
    </location>
</feature>
<dbReference type="RefSeq" id="WP_207183260.1">
    <property type="nucleotide sequence ID" value="NZ_AP024145.1"/>
</dbReference>
<feature type="chain" id="PRO_5034166142" description="Lipoprotein" evidence="1">
    <location>
        <begin position="24"/>
        <end position="198"/>
    </location>
</feature>
<sequence length="198" mass="21818">MQTRLVLAALALSSILTVGCSMTHGNPKEPAKNPHPVKRYEITATSHAPGPWDVIEGNLGYEVINKDCLPMNSFLGQQDVPNTGVVVAMTRVDDHTWKGYFYRDALRDEDYYKLGLCRWDVTSAGISAVAAGARFNWSHTLRTLLRDGVKTSYFEKTSYGDPATARYGAQALTIDDPEILQRPDAYFSVTIAVTDVAS</sequence>
<protein>
    <recommendedName>
        <fullName evidence="4">Lipoprotein</fullName>
    </recommendedName>
</protein>
<evidence type="ECO:0008006" key="4">
    <source>
        <dbReference type="Google" id="ProtNLM"/>
    </source>
</evidence>
<proteinExistence type="predicted"/>
<evidence type="ECO:0000313" key="3">
    <source>
        <dbReference type="Proteomes" id="UP000663508"/>
    </source>
</evidence>
<accession>A0A8H8WUD5</accession>
<evidence type="ECO:0000256" key="1">
    <source>
        <dbReference type="SAM" id="SignalP"/>
    </source>
</evidence>
<organism evidence="2 3">
    <name type="scientific">Methylobacterium indicum</name>
    <dbReference type="NCBI Taxonomy" id="1775910"/>
    <lineage>
        <taxon>Bacteria</taxon>
        <taxon>Pseudomonadati</taxon>
        <taxon>Pseudomonadota</taxon>
        <taxon>Alphaproteobacteria</taxon>
        <taxon>Hyphomicrobiales</taxon>
        <taxon>Methylobacteriaceae</taxon>
        <taxon>Methylobacterium</taxon>
    </lineage>
</organism>
<dbReference type="Proteomes" id="UP000663508">
    <property type="component" value="Chromosome"/>
</dbReference>
<dbReference type="KEGG" id="mind:mvi_28750"/>
<name>A0A8H8WUD5_9HYPH</name>